<evidence type="ECO:0000313" key="3">
    <source>
        <dbReference type="Proteomes" id="UP001165121"/>
    </source>
</evidence>
<feature type="compositionally biased region" description="Polar residues" evidence="1">
    <location>
        <begin position="595"/>
        <end position="612"/>
    </location>
</feature>
<feature type="compositionally biased region" description="Low complexity" evidence="1">
    <location>
        <begin position="454"/>
        <end position="468"/>
    </location>
</feature>
<protein>
    <submittedName>
        <fullName evidence="2">Unnamed protein product</fullName>
    </submittedName>
</protein>
<feature type="compositionally biased region" description="Basic and acidic residues" evidence="1">
    <location>
        <begin position="549"/>
        <end position="561"/>
    </location>
</feature>
<sequence length="888" mass="91409">MYDPHMAAAAAGGLDAPGLSPSNLQLNARLCRILAERFQEAMAIPSGKTQVLELRIGSRQDGSATAPLSSSSPCRDSGPKKLRRLSHPVSTIAGGSRRKPHQPPGQPYSIPLPGEEGHEEVMDLRAGDDLGAVSDGELLRLPTASSRRRRRRRASSSAASSLAARVARPASVAGDESSFDFDLGGPAEDVELDSSAETGMVTTSSSSVVSTGPSSAVAATSSATVTTVVSAAPTVDSAVVSCSVPQGSSIRAAISSSSATASSSAVLISMGSCLAELASADSSVPTSLPVASSAARSFASCSVASTTELVRSAELDTPTLFLRLAPSPTSRVVTPASSSAGPVVTSAPVPSSVITPQPSSSSSLTTSPTASSTSMSISSSSSAVTTTSGTSSAVAASSVAGSAGASSSVPGHVGAVSVSTPNSAMLRVLGCSRQTPVHQPSAVASTVVTAVPGVSSTSTRPTVPTSGSISVSLSGRPRRKSATIAASLSSHYLNELNVSDRVALGLGGSAESSSDSTSRGAGSSAKPLELLSGSSDAELDSVAASSAEIESHDSSDDSDDVSLRELVSRMQTGRVASHGKAQSYLALGCTPPSSPRSSDSAGALSAQRSVTPSRKKKEKKERRKHKHRHKRRLSELEDSAGSVGDGDRPRRSKRLASSDPAGSSSTQEESSGSSAEFFSAHPAGVSLAVPSSPSSTTASVGVTPHPGVHSTPALPVALRVSFSTLQTHVAQPASRDSRNTAPNARLHDLSFLHFCSARCWEAILERQTGEFIRAGGDRSRISPTPSSLDCRWISSPTKPGNWASLARDEHPTRYFVAFWERTHWVVESGVMMGLHPSQQASHSYEEIADMHVECFQYMLSRKRRSDALRSLMVTVSDDLYLAVVNTIG</sequence>
<dbReference type="Proteomes" id="UP001165121">
    <property type="component" value="Unassembled WGS sequence"/>
</dbReference>
<evidence type="ECO:0000313" key="2">
    <source>
        <dbReference type="EMBL" id="GMF40592.1"/>
    </source>
</evidence>
<feature type="region of interest" description="Disordered" evidence="1">
    <location>
        <begin position="508"/>
        <end position="561"/>
    </location>
</feature>
<organism evidence="2 3">
    <name type="scientific">Phytophthora fragariaefolia</name>
    <dbReference type="NCBI Taxonomy" id="1490495"/>
    <lineage>
        <taxon>Eukaryota</taxon>
        <taxon>Sar</taxon>
        <taxon>Stramenopiles</taxon>
        <taxon>Oomycota</taxon>
        <taxon>Peronosporomycetes</taxon>
        <taxon>Peronosporales</taxon>
        <taxon>Peronosporaceae</taxon>
        <taxon>Phytophthora</taxon>
    </lineage>
</organism>
<evidence type="ECO:0000256" key="1">
    <source>
        <dbReference type="SAM" id="MobiDB-lite"/>
    </source>
</evidence>
<keyword evidence="3" id="KW-1185">Reference proteome</keyword>
<proteinExistence type="predicted"/>
<gene>
    <name evidence="2" type="ORF">Pfra01_001251000</name>
</gene>
<feature type="region of interest" description="Disordered" evidence="1">
    <location>
        <begin position="61"/>
        <end position="115"/>
    </location>
</feature>
<feature type="compositionally biased region" description="Low complexity" evidence="1">
    <location>
        <begin position="509"/>
        <end position="525"/>
    </location>
</feature>
<feature type="compositionally biased region" description="Low complexity" evidence="1">
    <location>
        <begin position="662"/>
        <end position="704"/>
    </location>
</feature>
<feature type="region of interest" description="Disordered" evidence="1">
    <location>
        <begin position="454"/>
        <end position="476"/>
    </location>
</feature>
<feature type="compositionally biased region" description="Low complexity" evidence="1">
    <location>
        <begin position="335"/>
        <end position="387"/>
    </location>
</feature>
<feature type="region of interest" description="Disordered" evidence="1">
    <location>
        <begin position="331"/>
        <end position="387"/>
    </location>
</feature>
<dbReference type="EMBL" id="BSXT01001258">
    <property type="protein sequence ID" value="GMF40592.1"/>
    <property type="molecule type" value="Genomic_DNA"/>
</dbReference>
<feature type="compositionally biased region" description="Basic residues" evidence="1">
    <location>
        <begin position="613"/>
        <end position="632"/>
    </location>
</feature>
<dbReference type="AlphaFoldDB" id="A0A9W7CT40"/>
<accession>A0A9W7CT40</accession>
<feature type="compositionally biased region" description="Polar residues" evidence="1">
    <location>
        <begin position="61"/>
        <end position="74"/>
    </location>
</feature>
<feature type="compositionally biased region" description="Low complexity" evidence="1">
    <location>
        <begin position="155"/>
        <end position="169"/>
    </location>
</feature>
<feature type="region of interest" description="Disordered" evidence="1">
    <location>
        <begin position="136"/>
        <end position="169"/>
    </location>
</feature>
<comment type="caution">
    <text evidence="2">The sequence shown here is derived from an EMBL/GenBank/DDBJ whole genome shotgun (WGS) entry which is preliminary data.</text>
</comment>
<name>A0A9W7CT40_9STRA</name>
<reference evidence="2" key="1">
    <citation type="submission" date="2023-04" db="EMBL/GenBank/DDBJ databases">
        <title>Phytophthora fragariaefolia NBRC 109709.</title>
        <authorList>
            <person name="Ichikawa N."/>
            <person name="Sato H."/>
            <person name="Tonouchi N."/>
        </authorList>
    </citation>
    <scope>NUCLEOTIDE SEQUENCE</scope>
    <source>
        <strain evidence="2">NBRC 109709</strain>
    </source>
</reference>
<feature type="region of interest" description="Disordered" evidence="1">
    <location>
        <begin position="586"/>
        <end position="706"/>
    </location>
</feature>